<evidence type="ECO:0000256" key="4">
    <source>
        <dbReference type="ARBA" id="ARBA00022695"/>
    </source>
</evidence>
<dbReference type="AlphaFoldDB" id="A0ABD5XPP2"/>
<evidence type="ECO:0000256" key="3">
    <source>
        <dbReference type="ARBA" id="ARBA00022679"/>
    </source>
</evidence>
<sequence length="215" mass="24421">MEHELEKSGKYDRLERVRGITELADIHYIRQQDRNGLGEAVMYAEDHIGGEPFALLLGDNFIQSETPPIAQLIETAEEYGESVVALEEIPWENVSSYGIADVEDTAGESYPVRDFVEKPAREDAPSNLAIVGRYVFTPEIFDHLRAIEPAPDGEIELTDAMRRLDRVRGRAVDGDRFHIGNVPDWLEANIQMALRHDDGELFETVRQTLREELED</sequence>
<name>A0ABD5XPP2_9EURY</name>
<comment type="catalytic activity">
    <reaction evidence="5">
        <text>alpha-D-glucose 1-phosphate + UTP + H(+) = UDP-alpha-D-glucose + diphosphate</text>
        <dbReference type="Rhea" id="RHEA:19889"/>
        <dbReference type="ChEBI" id="CHEBI:15378"/>
        <dbReference type="ChEBI" id="CHEBI:33019"/>
        <dbReference type="ChEBI" id="CHEBI:46398"/>
        <dbReference type="ChEBI" id="CHEBI:58601"/>
        <dbReference type="ChEBI" id="CHEBI:58885"/>
        <dbReference type="EC" id="2.7.7.9"/>
    </reaction>
</comment>
<evidence type="ECO:0000313" key="7">
    <source>
        <dbReference type="EMBL" id="MFC7137048.1"/>
    </source>
</evidence>
<keyword evidence="3 7" id="KW-0808">Transferase</keyword>
<organism evidence="7 8">
    <name type="scientific">Halobaculum litoreum</name>
    <dbReference type="NCBI Taxonomy" id="3031998"/>
    <lineage>
        <taxon>Archaea</taxon>
        <taxon>Methanobacteriati</taxon>
        <taxon>Methanobacteriota</taxon>
        <taxon>Stenosarchaea group</taxon>
        <taxon>Halobacteria</taxon>
        <taxon>Halobacteriales</taxon>
        <taxon>Haloferacaceae</taxon>
        <taxon>Halobaculum</taxon>
    </lineage>
</organism>
<dbReference type="PANTHER" id="PTHR43197">
    <property type="entry name" value="UTP--GLUCOSE-1-PHOSPHATE URIDYLYLTRANSFERASE"/>
    <property type="match status" value="1"/>
</dbReference>
<dbReference type="Gene3D" id="3.90.550.10">
    <property type="entry name" value="Spore Coat Polysaccharide Biosynthesis Protein SpsA, Chain A"/>
    <property type="match status" value="1"/>
</dbReference>
<protein>
    <recommendedName>
        <fullName evidence="2">UTP--glucose-1-phosphate uridylyltransferase</fullName>
        <ecNumber evidence="2">2.7.7.9</ecNumber>
    </recommendedName>
</protein>
<dbReference type="Pfam" id="PF00483">
    <property type="entry name" value="NTP_transferase"/>
    <property type="match status" value="1"/>
</dbReference>
<evidence type="ECO:0000256" key="1">
    <source>
        <dbReference type="ARBA" id="ARBA00006890"/>
    </source>
</evidence>
<dbReference type="Proteomes" id="UP001596368">
    <property type="component" value="Unassembled WGS sequence"/>
</dbReference>
<comment type="similarity">
    <text evidence="1">Belongs to the UDPGP type 2 family.</text>
</comment>
<evidence type="ECO:0000256" key="2">
    <source>
        <dbReference type="ARBA" id="ARBA00012415"/>
    </source>
</evidence>
<evidence type="ECO:0000256" key="5">
    <source>
        <dbReference type="ARBA" id="ARBA00048128"/>
    </source>
</evidence>
<dbReference type="GO" id="GO:0003983">
    <property type="term" value="F:UTP:glucose-1-phosphate uridylyltransferase activity"/>
    <property type="evidence" value="ECO:0007669"/>
    <property type="project" value="UniProtKB-EC"/>
</dbReference>
<evidence type="ECO:0000259" key="6">
    <source>
        <dbReference type="Pfam" id="PF00483"/>
    </source>
</evidence>
<accession>A0ABD5XPP2</accession>
<gene>
    <name evidence="7" type="ORF">ACFQRB_12435</name>
</gene>
<dbReference type="PANTHER" id="PTHR43197:SF1">
    <property type="entry name" value="UTP--GLUCOSE-1-PHOSPHATE URIDYLYLTRANSFERASE"/>
    <property type="match status" value="1"/>
</dbReference>
<evidence type="ECO:0000313" key="8">
    <source>
        <dbReference type="Proteomes" id="UP001596368"/>
    </source>
</evidence>
<keyword evidence="4 7" id="KW-0548">Nucleotidyltransferase</keyword>
<dbReference type="InterPro" id="IPR029044">
    <property type="entry name" value="Nucleotide-diphossugar_trans"/>
</dbReference>
<dbReference type="InterPro" id="IPR005835">
    <property type="entry name" value="NTP_transferase_dom"/>
</dbReference>
<proteinExistence type="inferred from homology"/>
<keyword evidence="8" id="KW-1185">Reference proteome</keyword>
<reference evidence="7 8" key="1">
    <citation type="journal article" date="2019" name="Int. J. Syst. Evol. Microbiol.">
        <title>The Global Catalogue of Microorganisms (GCM) 10K type strain sequencing project: providing services to taxonomists for standard genome sequencing and annotation.</title>
        <authorList>
            <consortium name="The Broad Institute Genomics Platform"/>
            <consortium name="The Broad Institute Genome Sequencing Center for Infectious Disease"/>
            <person name="Wu L."/>
            <person name="Ma J."/>
        </authorList>
    </citation>
    <scope>NUCLEOTIDE SEQUENCE [LARGE SCALE GENOMIC DNA]</scope>
    <source>
        <strain evidence="7 8">DT92</strain>
    </source>
</reference>
<dbReference type="InterPro" id="IPR005771">
    <property type="entry name" value="GalU_uridylyltTrfase_bac/arc"/>
</dbReference>
<dbReference type="SUPFAM" id="SSF53448">
    <property type="entry name" value="Nucleotide-diphospho-sugar transferases"/>
    <property type="match status" value="1"/>
</dbReference>
<dbReference type="EMBL" id="JBHSZG010000001">
    <property type="protein sequence ID" value="MFC7137048.1"/>
    <property type="molecule type" value="Genomic_DNA"/>
</dbReference>
<feature type="domain" description="Nucleotidyl transferase" evidence="6">
    <location>
        <begin position="25"/>
        <end position="189"/>
    </location>
</feature>
<dbReference type="EC" id="2.7.7.9" evidence="2"/>
<comment type="caution">
    <text evidence="7">The sequence shown here is derived from an EMBL/GenBank/DDBJ whole genome shotgun (WGS) entry which is preliminary data.</text>
</comment>